<proteinExistence type="predicted"/>
<dbReference type="Gene3D" id="3.40.50.720">
    <property type="entry name" value="NAD(P)-binding Rossmann-like Domain"/>
    <property type="match status" value="1"/>
</dbReference>
<protein>
    <recommendedName>
        <fullName evidence="3">Short-chain dehydrogenase</fullName>
    </recommendedName>
</protein>
<comment type="caution">
    <text evidence="1">The sequence shown here is derived from an EMBL/GenBank/DDBJ whole genome shotgun (WGS) entry which is preliminary data.</text>
</comment>
<dbReference type="EMBL" id="CAMGZC010001884">
    <property type="protein sequence ID" value="CAI0653948.1"/>
    <property type="molecule type" value="Genomic_DNA"/>
</dbReference>
<dbReference type="AlphaFoldDB" id="A0A9W4S543"/>
<name>A0A9W4S543_9PEZI</name>
<evidence type="ECO:0008006" key="3">
    <source>
        <dbReference type="Google" id="ProtNLM"/>
    </source>
</evidence>
<dbReference type="SUPFAM" id="SSF51735">
    <property type="entry name" value="NAD(P)-binding Rossmann-fold domains"/>
    <property type="match status" value="1"/>
</dbReference>
<evidence type="ECO:0000313" key="1">
    <source>
        <dbReference type="EMBL" id="CAI0653948.1"/>
    </source>
</evidence>
<accession>A0A9W4S543</accession>
<dbReference type="Proteomes" id="UP001152533">
    <property type="component" value="Unassembled WGS sequence"/>
</dbReference>
<dbReference type="InterPro" id="IPR036291">
    <property type="entry name" value="NAD(P)-bd_dom_sf"/>
</dbReference>
<evidence type="ECO:0000313" key="2">
    <source>
        <dbReference type="Proteomes" id="UP001152533"/>
    </source>
</evidence>
<keyword evidence="2" id="KW-1185">Reference proteome</keyword>
<organism evidence="1 2">
    <name type="scientific">Colletotrichum noveboracense</name>
    <dbReference type="NCBI Taxonomy" id="2664923"/>
    <lineage>
        <taxon>Eukaryota</taxon>
        <taxon>Fungi</taxon>
        <taxon>Dikarya</taxon>
        <taxon>Ascomycota</taxon>
        <taxon>Pezizomycotina</taxon>
        <taxon>Sordariomycetes</taxon>
        <taxon>Hypocreomycetidae</taxon>
        <taxon>Glomerellales</taxon>
        <taxon>Glomerellaceae</taxon>
        <taxon>Colletotrichum</taxon>
        <taxon>Colletotrichum gloeosporioides species complex</taxon>
    </lineage>
</organism>
<sequence length="80" mass="8863">MDYHKEEGIWSKYSRSKAGNVIQAAEYARRMKESGIISLSLNPGNFVTNFQQNMPKMQALLLSCPGTTIKILRAAENGGT</sequence>
<gene>
    <name evidence="1" type="ORF">CGXH109_LOCUS133036</name>
</gene>
<reference evidence="1" key="1">
    <citation type="submission" date="2022-08" db="EMBL/GenBank/DDBJ databases">
        <authorList>
            <person name="Giroux E."/>
            <person name="Giroux E."/>
        </authorList>
    </citation>
    <scope>NUCLEOTIDE SEQUENCE</scope>
    <source>
        <strain evidence="1">H1091258</strain>
    </source>
</reference>